<feature type="transmembrane region" description="Helical" evidence="1">
    <location>
        <begin position="56"/>
        <end position="84"/>
    </location>
</feature>
<protein>
    <recommendedName>
        <fullName evidence="4">DUF502 domain-containing protein</fullName>
    </recommendedName>
</protein>
<keyword evidence="1" id="KW-1133">Transmembrane helix</keyword>
<accession>A0A1L3GMG2</accession>
<evidence type="ECO:0000256" key="1">
    <source>
        <dbReference type="SAM" id="Phobius"/>
    </source>
</evidence>
<evidence type="ECO:0000313" key="3">
    <source>
        <dbReference type="Proteomes" id="UP000182517"/>
    </source>
</evidence>
<gene>
    <name evidence="2" type="ORF">A7E78_04060</name>
</gene>
<organism evidence="2 3">
    <name type="scientific">Syntrophotalea acetylenivorans</name>
    <dbReference type="NCBI Taxonomy" id="1842532"/>
    <lineage>
        <taxon>Bacteria</taxon>
        <taxon>Pseudomonadati</taxon>
        <taxon>Thermodesulfobacteriota</taxon>
        <taxon>Desulfuromonadia</taxon>
        <taxon>Desulfuromonadales</taxon>
        <taxon>Syntrophotaleaceae</taxon>
        <taxon>Syntrophotalea</taxon>
    </lineage>
</organism>
<dbReference type="RefSeq" id="WP_072283042.1">
    <property type="nucleotide sequence ID" value="NZ_CP015519.1"/>
</dbReference>
<dbReference type="InterPro" id="IPR007462">
    <property type="entry name" value="COV1-like"/>
</dbReference>
<evidence type="ECO:0000313" key="2">
    <source>
        <dbReference type="EMBL" id="APG27080.1"/>
    </source>
</evidence>
<dbReference type="EMBL" id="CP015519">
    <property type="protein sequence ID" value="APG27080.1"/>
    <property type="molecule type" value="Genomic_DNA"/>
</dbReference>
<evidence type="ECO:0008006" key="4">
    <source>
        <dbReference type="Google" id="ProtNLM"/>
    </source>
</evidence>
<dbReference type="OrthoDB" id="9780267at2"/>
<feature type="transmembrane region" description="Helical" evidence="1">
    <location>
        <begin position="14"/>
        <end position="36"/>
    </location>
</feature>
<dbReference type="KEGG" id="pef:A7E78_04060"/>
<dbReference type="Pfam" id="PF04367">
    <property type="entry name" value="DUF502"/>
    <property type="match status" value="1"/>
</dbReference>
<keyword evidence="1" id="KW-0812">Transmembrane</keyword>
<name>A0A1L3GMG2_9BACT</name>
<dbReference type="Proteomes" id="UP000182517">
    <property type="component" value="Chromosome"/>
</dbReference>
<dbReference type="STRING" id="1842532.A7E78_04060"/>
<reference evidence="2 3" key="1">
    <citation type="journal article" date="2017" name="Genome Announc.">
        <title>Complete Genome Sequences of Two Acetylene-Fermenting Pelobacter acetylenicus Strains.</title>
        <authorList>
            <person name="Sutton J.M."/>
            <person name="Baesman S.M."/>
            <person name="Fierst J.L."/>
            <person name="Poret-Peterson A.T."/>
            <person name="Oremland R.S."/>
            <person name="Dunlap D.S."/>
            <person name="Akob D.M."/>
        </authorList>
    </citation>
    <scope>NUCLEOTIDE SEQUENCE [LARGE SCALE GENOMIC DNA]</scope>
    <source>
        <strain evidence="2 3">SFB93</strain>
    </source>
</reference>
<dbReference type="AlphaFoldDB" id="A0A1L3GMG2"/>
<sequence length="221" mass="24727">MALRLLIKTRLQRYFLAGLVAVVPISLTVLVVRWTIALMDQLLLRFVPERYWPEALFGFAVPGIGLLATFLLILFAGVLVTNYFGRSLLHLSERLMSRIPLVKGIFGLFKQVAVTVLSADREGFRKVVLIEYPRRGIWSVGFVTGVSQGEVQRLIDKRTINVFMPTTPNPTSGYYILVPEEDAVELNMTVDDAFKLIISGGMVAPPESCRLDTVELEALDQ</sequence>
<proteinExistence type="predicted"/>
<keyword evidence="3" id="KW-1185">Reference proteome</keyword>
<dbReference type="PANTHER" id="PTHR31876">
    <property type="entry name" value="COV-LIKE PROTEIN 1"/>
    <property type="match status" value="1"/>
</dbReference>
<dbReference type="PANTHER" id="PTHR31876:SF26">
    <property type="entry name" value="PROTEIN LIKE COV 2"/>
    <property type="match status" value="1"/>
</dbReference>
<keyword evidence="1" id="KW-0472">Membrane</keyword>